<dbReference type="PROSITE" id="PS50835">
    <property type="entry name" value="IG_LIKE"/>
    <property type="match status" value="2"/>
</dbReference>
<keyword evidence="2" id="KW-0812">Transmembrane</keyword>
<dbReference type="SMART" id="SM00409">
    <property type="entry name" value="IG"/>
    <property type="match status" value="2"/>
</dbReference>
<dbReference type="Gene3D" id="2.60.40.10">
    <property type="entry name" value="Immunoglobulins"/>
    <property type="match status" value="2"/>
</dbReference>
<dbReference type="EMBL" id="JAICCE010000008">
    <property type="protein sequence ID" value="KAG9273974.1"/>
    <property type="molecule type" value="Genomic_DNA"/>
</dbReference>
<evidence type="ECO:0000256" key="6">
    <source>
        <dbReference type="ARBA" id="ARBA00023319"/>
    </source>
</evidence>
<keyword evidence="5" id="KW-0675">Receptor</keyword>
<dbReference type="AlphaFoldDB" id="A0A8T2LSV3"/>
<dbReference type="Proteomes" id="UP000752171">
    <property type="component" value="Unassembled WGS sequence"/>
</dbReference>
<evidence type="ECO:0000259" key="8">
    <source>
        <dbReference type="PROSITE" id="PS50835"/>
    </source>
</evidence>
<evidence type="ECO:0000256" key="1">
    <source>
        <dbReference type="ARBA" id="ARBA00004370"/>
    </source>
</evidence>
<dbReference type="InterPro" id="IPR051117">
    <property type="entry name" value="TRG_var/const_region"/>
</dbReference>
<evidence type="ECO:0000256" key="3">
    <source>
        <dbReference type="ARBA" id="ARBA00022989"/>
    </source>
</evidence>
<feature type="domain" description="Ig-like" evidence="8">
    <location>
        <begin position="34"/>
        <end position="114"/>
    </location>
</feature>
<dbReference type="GO" id="GO:0016020">
    <property type="term" value="C:membrane"/>
    <property type="evidence" value="ECO:0007669"/>
    <property type="project" value="UniProtKB-SubCell"/>
</dbReference>
<comment type="subcellular location">
    <subcellularLocation>
        <location evidence="1">Membrane</location>
    </subcellularLocation>
</comment>
<reference evidence="9 10" key="1">
    <citation type="submission" date="2021-07" db="EMBL/GenBank/DDBJ databases">
        <authorList>
            <person name="Imarazene B."/>
            <person name="Zahm M."/>
            <person name="Klopp C."/>
            <person name="Cabau C."/>
            <person name="Beille S."/>
            <person name="Jouanno E."/>
            <person name="Castinel A."/>
            <person name="Lluch J."/>
            <person name="Gil L."/>
            <person name="Kuchtly C."/>
            <person name="Lopez Roques C."/>
            <person name="Donnadieu C."/>
            <person name="Parrinello H."/>
            <person name="Journot L."/>
            <person name="Du K."/>
            <person name="Schartl M."/>
            <person name="Retaux S."/>
            <person name="Guiguen Y."/>
        </authorList>
    </citation>
    <scope>NUCLEOTIDE SEQUENCE [LARGE SCALE GENOMIC DNA]</scope>
    <source>
        <strain evidence="9">Pach_M1</strain>
        <tissue evidence="9">Testis</tissue>
    </source>
</reference>
<evidence type="ECO:0000313" key="9">
    <source>
        <dbReference type="EMBL" id="KAG9273974.1"/>
    </source>
</evidence>
<keyword evidence="3" id="KW-1133">Transmembrane helix</keyword>
<evidence type="ECO:0000256" key="7">
    <source>
        <dbReference type="SAM" id="SignalP"/>
    </source>
</evidence>
<evidence type="ECO:0000256" key="2">
    <source>
        <dbReference type="ARBA" id="ARBA00022692"/>
    </source>
</evidence>
<organism evidence="9 10">
    <name type="scientific">Astyanax mexicanus</name>
    <name type="common">Blind cave fish</name>
    <name type="synonym">Astyanax fasciatus mexicanus</name>
    <dbReference type="NCBI Taxonomy" id="7994"/>
    <lineage>
        <taxon>Eukaryota</taxon>
        <taxon>Metazoa</taxon>
        <taxon>Chordata</taxon>
        <taxon>Craniata</taxon>
        <taxon>Vertebrata</taxon>
        <taxon>Euteleostomi</taxon>
        <taxon>Actinopterygii</taxon>
        <taxon>Neopterygii</taxon>
        <taxon>Teleostei</taxon>
        <taxon>Ostariophysi</taxon>
        <taxon>Characiformes</taxon>
        <taxon>Characoidei</taxon>
        <taxon>Acestrorhamphidae</taxon>
        <taxon>Acestrorhamphinae</taxon>
        <taxon>Astyanax</taxon>
    </lineage>
</organism>
<comment type="caution">
    <text evidence="9">The sequence shown here is derived from an EMBL/GenBank/DDBJ whole genome shotgun (WGS) entry which is preliminary data.</text>
</comment>
<dbReference type="SMART" id="SM00406">
    <property type="entry name" value="IGv"/>
    <property type="match status" value="2"/>
</dbReference>
<feature type="domain" description="Ig-like" evidence="8">
    <location>
        <begin position="153"/>
        <end position="226"/>
    </location>
</feature>
<protein>
    <recommendedName>
        <fullName evidence="8">Ig-like domain-containing protein</fullName>
    </recommendedName>
</protein>
<dbReference type="SUPFAM" id="SSF48726">
    <property type="entry name" value="Immunoglobulin"/>
    <property type="match status" value="2"/>
</dbReference>
<dbReference type="InterPro" id="IPR036179">
    <property type="entry name" value="Ig-like_dom_sf"/>
</dbReference>
<dbReference type="Pfam" id="PF07686">
    <property type="entry name" value="V-set"/>
    <property type="match status" value="2"/>
</dbReference>
<keyword evidence="6" id="KW-0393">Immunoglobulin domain</keyword>
<name>A0A8T2LSV3_ASTMX</name>
<feature type="signal peptide" evidence="7">
    <location>
        <begin position="1"/>
        <end position="19"/>
    </location>
</feature>
<dbReference type="PANTHER" id="PTHR19256">
    <property type="entry name" value="T-CELL RECEPTOR GAMMA CHAIN"/>
    <property type="match status" value="1"/>
</dbReference>
<gene>
    <name evidence="9" type="ORF">AMEX_G10767</name>
</gene>
<sequence>MNAAVFVVLFSLITVGTLGQTVEQTQLSWTKQVGKRVSISCKVTGLQSFNYVHWYQQKDGEALTRMLYVNAAGTSTVYNPDRPEAEHFSVRLEGVTYVLKVSAVQMIHTGVYYCACWDRSNHRWFIYSVILITVGTLGVEVEQNELSWTKLLNKRVEIQCKVTGLQTSYVHWYHQKDGEGLTRIQYVNEAGNNFVHNSEFSVKKKGENYDLKLNEVKKSHEGVYYCACWDSSSHSDSNCSHPLQ</sequence>
<evidence type="ECO:0000256" key="5">
    <source>
        <dbReference type="ARBA" id="ARBA00023170"/>
    </source>
</evidence>
<proteinExistence type="predicted"/>
<feature type="chain" id="PRO_5035738413" description="Ig-like domain-containing protein" evidence="7">
    <location>
        <begin position="20"/>
        <end position="244"/>
    </location>
</feature>
<evidence type="ECO:0000256" key="4">
    <source>
        <dbReference type="ARBA" id="ARBA00023136"/>
    </source>
</evidence>
<accession>A0A8T2LSV3</accession>
<dbReference type="InterPro" id="IPR013106">
    <property type="entry name" value="Ig_V-set"/>
</dbReference>
<keyword evidence="7" id="KW-0732">Signal</keyword>
<dbReference type="PANTHER" id="PTHR19256:SF65">
    <property type="entry name" value="T CELL RECEPTOR GAMMA CONSTANT 1-RELATED"/>
    <property type="match status" value="1"/>
</dbReference>
<dbReference type="InterPro" id="IPR007110">
    <property type="entry name" value="Ig-like_dom"/>
</dbReference>
<evidence type="ECO:0000313" key="10">
    <source>
        <dbReference type="Proteomes" id="UP000752171"/>
    </source>
</evidence>
<dbReference type="InterPro" id="IPR013783">
    <property type="entry name" value="Ig-like_fold"/>
</dbReference>
<keyword evidence="4" id="KW-0472">Membrane</keyword>
<dbReference type="InterPro" id="IPR003599">
    <property type="entry name" value="Ig_sub"/>
</dbReference>